<evidence type="ECO:0000313" key="3">
    <source>
        <dbReference type="Proteomes" id="UP000694680"/>
    </source>
</evidence>
<dbReference type="Proteomes" id="UP000694680">
    <property type="component" value="Chromosome 14"/>
</dbReference>
<organism evidence="2 3">
    <name type="scientific">Gouania willdenowi</name>
    <name type="common">Blunt-snouted clingfish</name>
    <name type="synonym">Lepadogaster willdenowi</name>
    <dbReference type="NCBI Taxonomy" id="441366"/>
    <lineage>
        <taxon>Eukaryota</taxon>
        <taxon>Metazoa</taxon>
        <taxon>Chordata</taxon>
        <taxon>Craniata</taxon>
        <taxon>Vertebrata</taxon>
        <taxon>Euteleostomi</taxon>
        <taxon>Actinopterygii</taxon>
        <taxon>Neopterygii</taxon>
        <taxon>Teleostei</taxon>
        <taxon>Neoteleostei</taxon>
        <taxon>Acanthomorphata</taxon>
        <taxon>Ovalentaria</taxon>
        <taxon>Blenniimorphae</taxon>
        <taxon>Blenniiformes</taxon>
        <taxon>Gobiesocoidei</taxon>
        <taxon>Gobiesocidae</taxon>
        <taxon>Gobiesocinae</taxon>
        <taxon>Gouania</taxon>
    </lineage>
</organism>
<sequence length="398" mass="47723">MLFNFLWKNRTHYIRKSVVMNNYESGGLNVLDFTTLNYTFKINWAKHFIKNPVSIWNFIPQYIFSKFGGLEFILGCNYNVDKIPVKLSRFHRQVLLSWSLIYKHNFSPHRYIIWNNRDILYKNKSLYFPEWVEKQVLLVGQLFNSNGQLMSYSETLYTFKFPISPKQYAILFDAISIGIQMLFKNHFLPHPLSLPSPLETDIGMTCFRQSKKSNKKIRSLFQNDVISIPYIKSFWNGFVADIRWKKVWSIPSKYLITNKVKEVSFKILHKYYPANHFMTKFKRDIDVNCCFCGTHPESVQHLFWSCSHSRIFWKDFSQFIIVHLYKDFSLKWEDIVLCFFRNYSKENAFVLINLMIILAKYYIHKCKYTSQKPTFIHFHCDIINYINLIKKSKNKKAQ</sequence>
<keyword evidence="3" id="KW-1185">Reference proteome</keyword>
<name>A0A8C5H190_GOUWI</name>
<accession>A0A8C5H190</accession>
<reference evidence="2" key="3">
    <citation type="submission" date="2025-09" db="UniProtKB">
        <authorList>
            <consortium name="Ensembl"/>
        </authorList>
    </citation>
    <scope>IDENTIFICATION</scope>
</reference>
<reference evidence="2" key="2">
    <citation type="submission" date="2025-08" db="UniProtKB">
        <authorList>
            <consortium name="Ensembl"/>
        </authorList>
    </citation>
    <scope>IDENTIFICATION</scope>
</reference>
<dbReference type="InterPro" id="IPR026960">
    <property type="entry name" value="RVT-Znf"/>
</dbReference>
<protein>
    <recommendedName>
        <fullName evidence="1">Reverse transcriptase zinc-binding domain-containing protein</fullName>
    </recommendedName>
</protein>
<dbReference type="Ensembl" id="ENSGWIT00000041519.1">
    <property type="protein sequence ID" value="ENSGWIP00000038140.1"/>
    <property type="gene ID" value="ENSGWIG00000019534.1"/>
</dbReference>
<feature type="domain" description="Reverse transcriptase zinc-binding" evidence="1">
    <location>
        <begin position="241"/>
        <end position="313"/>
    </location>
</feature>
<dbReference type="AlphaFoldDB" id="A0A8C5H190"/>
<dbReference type="Pfam" id="PF13966">
    <property type="entry name" value="zf-RVT"/>
    <property type="match status" value="1"/>
</dbReference>
<proteinExistence type="predicted"/>
<evidence type="ECO:0000259" key="1">
    <source>
        <dbReference type="Pfam" id="PF13966"/>
    </source>
</evidence>
<reference evidence="2" key="1">
    <citation type="submission" date="2020-06" db="EMBL/GenBank/DDBJ databases">
        <authorList>
            <consortium name="Wellcome Sanger Institute Data Sharing"/>
        </authorList>
    </citation>
    <scope>NUCLEOTIDE SEQUENCE [LARGE SCALE GENOMIC DNA]</scope>
</reference>
<evidence type="ECO:0000313" key="2">
    <source>
        <dbReference type="Ensembl" id="ENSGWIP00000038140.1"/>
    </source>
</evidence>